<comment type="caution">
    <text evidence="11">The sequence shown here is derived from an EMBL/GenBank/DDBJ whole genome shotgun (WGS) entry which is preliminary data.</text>
</comment>
<feature type="region of interest" description="Disordered" evidence="9">
    <location>
        <begin position="1"/>
        <end position="34"/>
    </location>
</feature>
<dbReference type="PROSITE" id="PS50157">
    <property type="entry name" value="ZINC_FINGER_C2H2_2"/>
    <property type="match status" value="1"/>
</dbReference>
<evidence type="ECO:0000256" key="3">
    <source>
        <dbReference type="ARBA" id="ARBA00022737"/>
    </source>
</evidence>
<dbReference type="SMART" id="SM00355">
    <property type="entry name" value="ZnF_C2H2"/>
    <property type="match status" value="3"/>
</dbReference>
<evidence type="ECO:0000313" key="11">
    <source>
        <dbReference type="EMBL" id="CAJ0575150.1"/>
    </source>
</evidence>
<feature type="region of interest" description="Disordered" evidence="9">
    <location>
        <begin position="208"/>
        <end position="272"/>
    </location>
</feature>
<feature type="non-terminal residue" evidence="11">
    <location>
        <position position="415"/>
    </location>
</feature>
<keyword evidence="6" id="KW-0238">DNA-binding</keyword>
<proteinExistence type="predicted"/>
<dbReference type="PANTHER" id="PTHR24390:SF159">
    <property type="entry name" value="GROWTH FACTOR INDEPENDENT 1 TRANSCRIPTIONAL REPRESSOR"/>
    <property type="match status" value="1"/>
</dbReference>
<comment type="subcellular location">
    <subcellularLocation>
        <location evidence="1">Nucleus</location>
    </subcellularLocation>
</comment>
<feature type="region of interest" description="Disordered" evidence="9">
    <location>
        <begin position="366"/>
        <end position="395"/>
    </location>
</feature>
<evidence type="ECO:0000256" key="7">
    <source>
        <dbReference type="ARBA" id="ARBA00023242"/>
    </source>
</evidence>
<feature type="compositionally biased region" description="Basic and acidic residues" evidence="9">
    <location>
        <begin position="366"/>
        <end position="388"/>
    </location>
</feature>
<feature type="region of interest" description="Disordered" evidence="9">
    <location>
        <begin position="287"/>
        <end position="329"/>
    </location>
</feature>
<evidence type="ECO:0000256" key="2">
    <source>
        <dbReference type="ARBA" id="ARBA00022723"/>
    </source>
</evidence>
<evidence type="ECO:0000256" key="5">
    <source>
        <dbReference type="ARBA" id="ARBA00022833"/>
    </source>
</evidence>
<dbReference type="GO" id="GO:0003700">
    <property type="term" value="F:DNA-binding transcription factor activity"/>
    <property type="evidence" value="ECO:0007669"/>
    <property type="project" value="TreeGrafter"/>
</dbReference>
<dbReference type="Proteomes" id="UP001177023">
    <property type="component" value="Unassembled WGS sequence"/>
</dbReference>
<keyword evidence="7" id="KW-0539">Nucleus</keyword>
<dbReference type="Gene3D" id="3.30.160.60">
    <property type="entry name" value="Classic Zinc Finger"/>
    <property type="match status" value="2"/>
</dbReference>
<dbReference type="SUPFAM" id="SSF57667">
    <property type="entry name" value="beta-beta-alpha zinc fingers"/>
    <property type="match status" value="1"/>
</dbReference>
<evidence type="ECO:0000256" key="4">
    <source>
        <dbReference type="ARBA" id="ARBA00022771"/>
    </source>
</evidence>
<evidence type="ECO:0000259" key="10">
    <source>
        <dbReference type="PROSITE" id="PS50157"/>
    </source>
</evidence>
<dbReference type="GO" id="GO:0008270">
    <property type="term" value="F:zinc ion binding"/>
    <property type="evidence" value="ECO:0007669"/>
    <property type="project" value="UniProtKB-KW"/>
</dbReference>
<organism evidence="11 12">
    <name type="scientific">Mesorhabditis spiculigera</name>
    <dbReference type="NCBI Taxonomy" id="96644"/>
    <lineage>
        <taxon>Eukaryota</taxon>
        <taxon>Metazoa</taxon>
        <taxon>Ecdysozoa</taxon>
        <taxon>Nematoda</taxon>
        <taxon>Chromadorea</taxon>
        <taxon>Rhabditida</taxon>
        <taxon>Rhabditina</taxon>
        <taxon>Rhabditomorpha</taxon>
        <taxon>Rhabditoidea</taxon>
        <taxon>Rhabditidae</taxon>
        <taxon>Mesorhabditinae</taxon>
        <taxon>Mesorhabditis</taxon>
    </lineage>
</organism>
<keyword evidence="3" id="KW-0677">Repeat</keyword>
<keyword evidence="4 8" id="KW-0863">Zinc-finger</keyword>
<dbReference type="InterPro" id="IPR036236">
    <property type="entry name" value="Znf_C2H2_sf"/>
</dbReference>
<accession>A0AA36CTP1</accession>
<feature type="compositionally biased region" description="Low complexity" evidence="9">
    <location>
        <begin position="21"/>
        <end position="34"/>
    </location>
</feature>
<keyword evidence="5" id="KW-0862">Zinc</keyword>
<feature type="domain" description="C2H2-type" evidence="10">
    <location>
        <begin position="74"/>
        <end position="102"/>
    </location>
</feature>
<evidence type="ECO:0000256" key="8">
    <source>
        <dbReference type="PROSITE-ProRule" id="PRU00042"/>
    </source>
</evidence>
<dbReference type="InterPro" id="IPR013087">
    <property type="entry name" value="Znf_C2H2_type"/>
</dbReference>
<evidence type="ECO:0000256" key="6">
    <source>
        <dbReference type="ARBA" id="ARBA00023125"/>
    </source>
</evidence>
<dbReference type="GO" id="GO:0006357">
    <property type="term" value="P:regulation of transcription by RNA polymerase II"/>
    <property type="evidence" value="ECO:0007669"/>
    <property type="project" value="TreeGrafter"/>
</dbReference>
<dbReference type="AlphaFoldDB" id="A0AA36CTP1"/>
<name>A0AA36CTP1_9BILA</name>
<reference evidence="11" key="1">
    <citation type="submission" date="2023-06" db="EMBL/GenBank/DDBJ databases">
        <authorList>
            <person name="Delattre M."/>
        </authorList>
    </citation>
    <scope>NUCLEOTIDE SEQUENCE</scope>
    <source>
        <strain evidence="11">AF72</strain>
    </source>
</reference>
<sequence length="415" mass="47356">MRMTGKRKMTKGVLSPTRILSASVTPPSADSPAPAAKKNVCEHCKFVVAPGLEPFRSSQRIVWHSMSHLPWNRFQCSVCKQCAAQRGSVLRHQKRHHGGDGTVIDMSTPEYFDALMKTACLGFPLQTEEIKKNVASIRNQTLQREWLDEEPIENQCRKCGKRILAQAGSALLRHVTTHFGGRPWKCSQCFPLQDDQLKYALECMRNDRRGEGDGEGDDSGEDEHYGELTDDEEDRAETDSTAQPTRRSQRLVKASAAKRAYDETHEDEELDAENLTYDETASHYDQDQSFNDQSLDPAPTPDTTTSLRKRIKREAAETDNRSSSSGLESLLQTQNLHLLEENEALRKQIVKRDQEIGELQMKLAEAERKAEERLKTPEESDKKREAQKELLGQLSYENREMKREIEELKRRKNVE</sequence>
<dbReference type="PANTHER" id="PTHR24390">
    <property type="entry name" value="ZINC FINGER PROTEIN"/>
    <property type="match status" value="1"/>
</dbReference>
<dbReference type="GO" id="GO:0000978">
    <property type="term" value="F:RNA polymerase II cis-regulatory region sequence-specific DNA binding"/>
    <property type="evidence" value="ECO:0007669"/>
    <property type="project" value="TreeGrafter"/>
</dbReference>
<feature type="compositionally biased region" description="Basic residues" evidence="9">
    <location>
        <begin position="1"/>
        <end position="10"/>
    </location>
</feature>
<gene>
    <name evidence="11" type="ORF">MSPICULIGERA_LOCUS13466</name>
</gene>
<evidence type="ECO:0000256" key="1">
    <source>
        <dbReference type="ARBA" id="ARBA00004123"/>
    </source>
</evidence>
<dbReference type="EMBL" id="CATQJA010002636">
    <property type="protein sequence ID" value="CAJ0575150.1"/>
    <property type="molecule type" value="Genomic_DNA"/>
</dbReference>
<keyword evidence="2" id="KW-0479">Metal-binding</keyword>
<evidence type="ECO:0000313" key="12">
    <source>
        <dbReference type="Proteomes" id="UP001177023"/>
    </source>
</evidence>
<dbReference type="GO" id="GO:0005634">
    <property type="term" value="C:nucleus"/>
    <property type="evidence" value="ECO:0007669"/>
    <property type="project" value="UniProtKB-SubCell"/>
</dbReference>
<evidence type="ECO:0000256" key="9">
    <source>
        <dbReference type="SAM" id="MobiDB-lite"/>
    </source>
</evidence>
<keyword evidence="12" id="KW-1185">Reference proteome</keyword>
<protein>
    <recommendedName>
        <fullName evidence="10">C2H2-type domain-containing protein</fullName>
    </recommendedName>
</protein>